<dbReference type="InterPro" id="IPR001130">
    <property type="entry name" value="TatD-like"/>
</dbReference>
<sequence length="1113" mass="118701">MSTTIDLSSFPTAAPAAPSAEIRFADVAVTATAKEFKGIYRDDKQYHEPDFINTLDRAKDAGVSKVMLTGMSLADVSHNESIVKQRPAQCYLTIGVHPYHASELDAGGKAYLDELEQKVKNALAQDTPHIAAFGELGLDYDKEEHASKDVQKKAFTAQLDLFVKNQWDLPLFLHCRNAFDDFVEMITPYMEKLPRGGLVHSFVGSAAQMEKLVSLGLGVSVNGFSFQNTESLEMVSKIPLDALQLETDAPWGELKSTSEVVKRYCGNARALPASKKRDKWDGKCMVKERNESCTMERVALVVAGLKGVGVDEVAEAAWKNSISSSTVFRVKMAFNMSSVPDYDDLPKVEGMPKGCAWGVFDQGGKKDKVGTLNFLTPEVVRNAALEVKDGVSISLNWPINAMNKLNFPGRAASEHKILYIPESMAALPFDQGKSWDDELTFNTQCSSQWDSLCHFQHQDSGLAYNGANPDREALSVDSTESNTMPTLDHWHSRGCLAGRGVLLDYAAYAEERGLDFHPFDGNRITVDDLEACAAHQKVEFRPGDILLVRTGAIEVVDKMDPVGLGKMASATLTGLHGCEETARWLWNKRFAAAASDSSSFEAFPPLKPDGSVGGMKDLALHTYCLSFFGMSIGELWDLKYLSDPISICYPDTGLQFNNALPLLLLGIPTQLGTSILIFAVCDLNDDVLDTGLLFNIKGCVDCDTNITIDYVTNTVTAGAAEEIVVPETIKASGQARGTVLVTVQAVATTTTEGFIATMTEAPTTTEATIIITTAEPTISGTAEAYSVSSHIVTENTTAQTTTAEVKQTTTADTIEATPSSAVATEDPTQTTNTKAEPATTSKASNSGSATLGITTNDVLGSIAATCAEAVDMQTSAIRTTDVVSSDKIKTTTLSTAVETVSQPTSCTDNPSSIETASASTSQATSEDSTDISTGSVSQLSSAVTVSNSETAVTSTPSTSDIHTSTVKSSFASTQTDTSASPTSVIETISNHIATPHPTADNDYTKGYNIIKTEPATTVTTIIYTTANPHKPDCLTTTKIAVTVGYTPCICAHQNLSLVDMTIVVVPYQSCGPHGENSISLTVPAAACETGAKSTGKSHGQPKGDSQGHSGDKS</sequence>
<feature type="compositionally biased region" description="Polar residues" evidence="3">
    <location>
        <begin position="816"/>
        <end position="848"/>
    </location>
</feature>
<dbReference type="GO" id="GO:0019441">
    <property type="term" value="P:L-tryptophan catabolic process to kynurenine"/>
    <property type="evidence" value="ECO:0007669"/>
    <property type="project" value="InterPro"/>
</dbReference>
<dbReference type="GO" id="GO:0004061">
    <property type="term" value="F:arylformamidase activity"/>
    <property type="evidence" value="ECO:0007669"/>
    <property type="project" value="InterPro"/>
</dbReference>
<proteinExistence type="inferred from homology"/>
<dbReference type="Gene3D" id="3.20.20.140">
    <property type="entry name" value="Metal-dependent hydrolases"/>
    <property type="match status" value="1"/>
</dbReference>
<dbReference type="InterPro" id="IPR007325">
    <property type="entry name" value="KFase/CYL"/>
</dbReference>
<comment type="caution">
    <text evidence="4">The sequence shown here is derived from an EMBL/GenBank/DDBJ whole genome shotgun (WGS) entry which is preliminary data.</text>
</comment>
<organism evidence="4 5">
    <name type="scientific">Fusarium avenaceum</name>
    <dbReference type="NCBI Taxonomy" id="40199"/>
    <lineage>
        <taxon>Eukaryota</taxon>
        <taxon>Fungi</taxon>
        <taxon>Dikarya</taxon>
        <taxon>Ascomycota</taxon>
        <taxon>Pezizomycotina</taxon>
        <taxon>Sordariomycetes</taxon>
        <taxon>Hypocreomycetidae</taxon>
        <taxon>Hypocreales</taxon>
        <taxon>Nectriaceae</taxon>
        <taxon>Fusarium</taxon>
        <taxon>Fusarium tricinctum species complex</taxon>
    </lineage>
</organism>
<accession>A0A9P7H416</accession>
<keyword evidence="5" id="KW-1185">Reference proteome</keyword>
<dbReference type="Pfam" id="PF04199">
    <property type="entry name" value="Cyclase"/>
    <property type="match status" value="1"/>
</dbReference>
<dbReference type="PANTHER" id="PTHR34861:SF10">
    <property type="entry name" value="CYCLASE"/>
    <property type="match status" value="1"/>
</dbReference>
<dbReference type="Proteomes" id="UP000782241">
    <property type="component" value="Unassembled WGS sequence"/>
</dbReference>
<dbReference type="EMBL" id="JAGPUO010000014">
    <property type="protein sequence ID" value="KAG5658615.1"/>
    <property type="molecule type" value="Genomic_DNA"/>
</dbReference>
<dbReference type="InterPro" id="IPR018228">
    <property type="entry name" value="DNase_TatD-rel_CS"/>
</dbReference>
<comment type="similarity">
    <text evidence="1">Belongs to the Cyclase 1 superfamily.</text>
</comment>
<evidence type="ECO:0000313" key="5">
    <source>
        <dbReference type="Proteomes" id="UP000782241"/>
    </source>
</evidence>
<gene>
    <name evidence="4" type="ORF">KAF25_010796</name>
</gene>
<dbReference type="Gene3D" id="3.50.30.50">
    <property type="entry name" value="Putative cyclase"/>
    <property type="match status" value="1"/>
</dbReference>
<dbReference type="GO" id="GO:0016788">
    <property type="term" value="F:hydrolase activity, acting on ester bonds"/>
    <property type="evidence" value="ECO:0007669"/>
    <property type="project" value="InterPro"/>
</dbReference>
<dbReference type="PANTHER" id="PTHR34861">
    <property type="match status" value="1"/>
</dbReference>
<dbReference type="SUPFAM" id="SSF51556">
    <property type="entry name" value="Metallo-dependent hydrolases"/>
    <property type="match status" value="1"/>
</dbReference>
<dbReference type="Pfam" id="PF01026">
    <property type="entry name" value="TatD_DNase"/>
    <property type="match status" value="1"/>
</dbReference>
<name>A0A9P7H416_9HYPO</name>
<dbReference type="PROSITE" id="PS01090">
    <property type="entry name" value="TATD_2"/>
    <property type="match status" value="1"/>
</dbReference>
<reference evidence="4" key="1">
    <citation type="submission" date="2021-04" db="EMBL/GenBank/DDBJ databases">
        <title>Draft genome of Fusarium avenaceum strain F156N33, isolated from an atmospheric sample in Virginia.</title>
        <authorList>
            <person name="Yang S."/>
            <person name="Vinatzer B.A."/>
            <person name="Coleman J."/>
        </authorList>
    </citation>
    <scope>NUCLEOTIDE SEQUENCE</scope>
    <source>
        <strain evidence="4">F156N33</strain>
    </source>
</reference>
<dbReference type="SUPFAM" id="SSF102198">
    <property type="entry name" value="Putative cyclase"/>
    <property type="match status" value="1"/>
</dbReference>
<dbReference type="InterPro" id="IPR037175">
    <property type="entry name" value="KFase_sf"/>
</dbReference>
<dbReference type="InterPro" id="IPR032466">
    <property type="entry name" value="Metal_Hydrolase"/>
</dbReference>
<feature type="region of interest" description="Disordered" evidence="3">
    <location>
        <begin position="796"/>
        <end position="848"/>
    </location>
</feature>
<evidence type="ECO:0000256" key="1">
    <source>
        <dbReference type="ARBA" id="ARBA00007865"/>
    </source>
</evidence>
<evidence type="ECO:0000313" key="4">
    <source>
        <dbReference type="EMBL" id="KAG5658615.1"/>
    </source>
</evidence>
<keyword evidence="2" id="KW-0378">Hydrolase</keyword>
<protein>
    <submittedName>
        <fullName evidence="4">Uncharacterized protein</fullName>
    </submittedName>
</protein>
<dbReference type="CDD" id="cd01310">
    <property type="entry name" value="TatD_DNAse"/>
    <property type="match status" value="1"/>
</dbReference>
<feature type="compositionally biased region" description="Low complexity" evidence="3">
    <location>
        <begin position="796"/>
        <end position="813"/>
    </location>
</feature>
<feature type="region of interest" description="Disordered" evidence="3">
    <location>
        <begin position="1090"/>
        <end position="1113"/>
    </location>
</feature>
<dbReference type="AlphaFoldDB" id="A0A9P7H416"/>
<feature type="compositionally biased region" description="Low complexity" evidence="3">
    <location>
        <begin position="911"/>
        <end position="926"/>
    </location>
</feature>
<evidence type="ECO:0000256" key="2">
    <source>
        <dbReference type="ARBA" id="ARBA00022801"/>
    </source>
</evidence>
<feature type="compositionally biased region" description="Polar residues" evidence="3">
    <location>
        <begin position="899"/>
        <end position="910"/>
    </location>
</feature>
<feature type="region of interest" description="Disordered" evidence="3">
    <location>
        <begin position="899"/>
        <end position="935"/>
    </location>
</feature>
<evidence type="ECO:0000256" key="3">
    <source>
        <dbReference type="SAM" id="MobiDB-lite"/>
    </source>
</evidence>